<evidence type="ECO:0000256" key="9">
    <source>
        <dbReference type="RuleBase" id="RU366031"/>
    </source>
</evidence>
<reference evidence="12" key="1">
    <citation type="journal article" date="2019" name="Int. J. Syst. Evol. Microbiol.">
        <title>The Global Catalogue of Microorganisms (GCM) 10K type strain sequencing project: providing services to taxonomists for standard genome sequencing and annotation.</title>
        <authorList>
            <consortium name="The Broad Institute Genomics Platform"/>
            <consortium name="The Broad Institute Genome Sequencing Center for Infectious Disease"/>
            <person name="Wu L."/>
            <person name="Ma J."/>
        </authorList>
    </citation>
    <scope>NUCLEOTIDE SEQUENCE [LARGE SCALE GENOMIC DNA]</scope>
    <source>
        <strain evidence="12">JCM 15577</strain>
    </source>
</reference>
<comment type="caution">
    <text evidence="11">The sequence shown here is derived from an EMBL/GenBank/DDBJ whole genome shotgun (WGS) entry which is preliminary data.</text>
</comment>
<sequence length="274" mass="28861">MSAQPASWLTGRRVLVPRGGAWGERVRALLAERGADAEIVPLIQTRPPRDTVARDRAFAALSGGSYAWVFVTSAAAIEQLVAEGVRIPPRTRIAVVGHATARAVIDAGFAVDFVPTGASSAAAMTQQWCTAHVAADTGRALVLRSDLAMATVSDELEVRGFAVDVAIAYRTVGVDLPEATVERIRAGAFDATLLTSTSVVRELAHQVVTVPTTMVLAALGPGTAREAERRGYRVAVTAATQTVTALVDALNAVDVADRRPLSHTSTFPDTETRP</sequence>
<evidence type="ECO:0000256" key="7">
    <source>
        <dbReference type="ARBA" id="ARBA00040167"/>
    </source>
</evidence>
<dbReference type="EMBL" id="BAAAPL010000001">
    <property type="protein sequence ID" value="GAA1697696.1"/>
    <property type="molecule type" value="Genomic_DNA"/>
</dbReference>
<feature type="domain" description="Tetrapyrrole biosynthesis uroporphyrinogen III synthase" evidence="10">
    <location>
        <begin position="26"/>
        <end position="247"/>
    </location>
</feature>
<evidence type="ECO:0000256" key="6">
    <source>
        <dbReference type="ARBA" id="ARBA00037589"/>
    </source>
</evidence>
<comment type="similarity">
    <text evidence="2 9">Belongs to the uroporphyrinogen-III synthase family.</text>
</comment>
<dbReference type="CDD" id="cd06578">
    <property type="entry name" value="HemD"/>
    <property type="match status" value="1"/>
</dbReference>
<dbReference type="EC" id="4.2.1.75" evidence="3 9"/>
<dbReference type="Pfam" id="PF02602">
    <property type="entry name" value="HEM4"/>
    <property type="match status" value="1"/>
</dbReference>
<comment type="pathway">
    <text evidence="1 9">Porphyrin-containing compound metabolism; protoporphyrin-IX biosynthesis; coproporphyrinogen-III from 5-aminolevulinate: step 3/4.</text>
</comment>
<gene>
    <name evidence="11" type="ORF">GCM10009808_13920</name>
</gene>
<evidence type="ECO:0000256" key="5">
    <source>
        <dbReference type="ARBA" id="ARBA00023244"/>
    </source>
</evidence>
<accession>A0ABP4U226</accession>
<dbReference type="InterPro" id="IPR003754">
    <property type="entry name" value="4pyrrol_synth_uPrphyn_synth"/>
</dbReference>
<dbReference type="RefSeq" id="WP_344070764.1">
    <property type="nucleotide sequence ID" value="NZ_BAAAPL010000001.1"/>
</dbReference>
<organism evidence="11 12">
    <name type="scientific">Microbacterium sediminicola</name>
    <dbReference type="NCBI Taxonomy" id="415210"/>
    <lineage>
        <taxon>Bacteria</taxon>
        <taxon>Bacillati</taxon>
        <taxon>Actinomycetota</taxon>
        <taxon>Actinomycetes</taxon>
        <taxon>Micrococcales</taxon>
        <taxon>Microbacteriaceae</taxon>
        <taxon>Microbacterium</taxon>
    </lineage>
</organism>
<dbReference type="InterPro" id="IPR036108">
    <property type="entry name" value="4pyrrol_syn_uPrphyn_synt_sf"/>
</dbReference>
<dbReference type="SUPFAM" id="SSF69618">
    <property type="entry name" value="HemD-like"/>
    <property type="match status" value="1"/>
</dbReference>
<evidence type="ECO:0000256" key="2">
    <source>
        <dbReference type="ARBA" id="ARBA00008133"/>
    </source>
</evidence>
<dbReference type="PANTHER" id="PTHR38042:SF1">
    <property type="entry name" value="UROPORPHYRINOGEN-III SYNTHASE, CHLOROPLASTIC"/>
    <property type="match status" value="1"/>
</dbReference>
<evidence type="ECO:0000259" key="10">
    <source>
        <dbReference type="Pfam" id="PF02602"/>
    </source>
</evidence>
<keyword evidence="4 9" id="KW-0456">Lyase</keyword>
<keyword evidence="5 9" id="KW-0627">Porphyrin biosynthesis</keyword>
<dbReference type="PANTHER" id="PTHR38042">
    <property type="entry name" value="UROPORPHYRINOGEN-III SYNTHASE, CHLOROPLASTIC"/>
    <property type="match status" value="1"/>
</dbReference>
<name>A0ABP4U226_9MICO</name>
<proteinExistence type="inferred from homology"/>
<evidence type="ECO:0000313" key="12">
    <source>
        <dbReference type="Proteomes" id="UP001501690"/>
    </source>
</evidence>
<evidence type="ECO:0000256" key="4">
    <source>
        <dbReference type="ARBA" id="ARBA00023239"/>
    </source>
</evidence>
<protein>
    <recommendedName>
        <fullName evidence="7 9">Uroporphyrinogen-III synthase</fullName>
        <ecNumber evidence="3 9">4.2.1.75</ecNumber>
    </recommendedName>
</protein>
<evidence type="ECO:0000256" key="8">
    <source>
        <dbReference type="ARBA" id="ARBA00048617"/>
    </source>
</evidence>
<evidence type="ECO:0000256" key="3">
    <source>
        <dbReference type="ARBA" id="ARBA00013109"/>
    </source>
</evidence>
<keyword evidence="12" id="KW-1185">Reference proteome</keyword>
<comment type="function">
    <text evidence="6 9">Catalyzes cyclization of the linear tetrapyrrole, hydroxymethylbilane, to the macrocyclic uroporphyrinogen III.</text>
</comment>
<dbReference type="Proteomes" id="UP001501690">
    <property type="component" value="Unassembled WGS sequence"/>
</dbReference>
<evidence type="ECO:0000256" key="1">
    <source>
        <dbReference type="ARBA" id="ARBA00004772"/>
    </source>
</evidence>
<dbReference type="InterPro" id="IPR039793">
    <property type="entry name" value="UROS/Hem4"/>
</dbReference>
<evidence type="ECO:0000313" key="11">
    <source>
        <dbReference type="EMBL" id="GAA1697696.1"/>
    </source>
</evidence>
<comment type="catalytic activity">
    <reaction evidence="8 9">
        <text>hydroxymethylbilane = uroporphyrinogen III + H2O</text>
        <dbReference type="Rhea" id="RHEA:18965"/>
        <dbReference type="ChEBI" id="CHEBI:15377"/>
        <dbReference type="ChEBI" id="CHEBI:57308"/>
        <dbReference type="ChEBI" id="CHEBI:57845"/>
        <dbReference type="EC" id="4.2.1.75"/>
    </reaction>
</comment>
<dbReference type="Gene3D" id="3.40.50.10090">
    <property type="match status" value="2"/>
</dbReference>